<gene>
    <name evidence="2" type="ORF">B9G79_03315</name>
</gene>
<dbReference type="RefSeq" id="WP_088566756.1">
    <property type="nucleotide sequence ID" value="NZ_CP020946.1"/>
</dbReference>
<dbReference type="Proteomes" id="UP000197003">
    <property type="component" value="Chromosome"/>
</dbReference>
<dbReference type="OrthoDB" id="9807520at2"/>
<evidence type="ECO:0008006" key="4">
    <source>
        <dbReference type="Google" id="ProtNLM"/>
    </source>
</evidence>
<sequence length="580" mass="64101">MKNFIFMALLLSACAASAHRLVLEEPSEVQALDEAEFNLGAVLFSAPGADNKKLLEHPAYNSLVADLEKDLDALKTQDAKLGVGMNYVHRLFDIRWLKTPTARFELVGVVNRMDRTVFNPGTCGEVRLIYRLSYAKTQNQTLIQSRLPMTLNAVFKLPATPNCQTVAKQWSSQQKPPLKNWVTLANLKSLEVNLQAVRWPSTIRGDMGGHAEYFLRVYKLKNKIFVPAPMENTPDVARLQNDSALRTELLAWISTPENIKALDAGTLNIPEKFLTNKGSSFALHGMNRLANRPFDQIFKKDDFKNLKLSDLENIYGPSSFRRRLNDLSCAGCHQGRTIAGFHFLGKDPESTIFANSVFSSQSPHMMQEQKRRQIYFQNVFQGKTADSSRPFSERDPKTPGSMNAHCGLPGSEYQAWTCATGLKCQAVVTPETSKEIGECLPEQPMAGNPCEPGTISQTANSHRDLMKAGTRTSCPSHQYCQTTKVGFPGGMCSGGCEQLASGEACGAIAILQGFNDCLARNRPFGECLAQNTRPAGLQACDDNTSCRADYICNKTQSGKGVCIPPYFLFQLRVDGHPKPI</sequence>
<name>A0A1Z3ND44_BDEBC</name>
<protein>
    <recommendedName>
        <fullName evidence="4">Cytochrome c domain-containing protein</fullName>
    </recommendedName>
</protein>
<reference evidence="2 3" key="1">
    <citation type="submission" date="2017-04" db="EMBL/GenBank/DDBJ databases">
        <title>Whole genome sequence of Bdellovibrio bacteriovorus strain SSB218315.</title>
        <authorList>
            <person name="Oyedara O."/>
            <person name="Rodriguez-Perez M.A."/>
        </authorList>
    </citation>
    <scope>NUCLEOTIDE SEQUENCE [LARGE SCALE GENOMIC DNA]</scope>
    <source>
        <strain evidence="2 3">SSB218315</strain>
    </source>
</reference>
<feature type="chain" id="PRO_5012464435" description="Cytochrome c domain-containing protein" evidence="1">
    <location>
        <begin position="19"/>
        <end position="580"/>
    </location>
</feature>
<keyword evidence="1" id="KW-0732">Signal</keyword>
<dbReference type="EMBL" id="CP020946">
    <property type="protein sequence ID" value="ASD65380.1"/>
    <property type="molecule type" value="Genomic_DNA"/>
</dbReference>
<evidence type="ECO:0000313" key="2">
    <source>
        <dbReference type="EMBL" id="ASD65380.1"/>
    </source>
</evidence>
<dbReference type="AlphaFoldDB" id="A0A1Z3ND44"/>
<evidence type="ECO:0000256" key="1">
    <source>
        <dbReference type="SAM" id="SignalP"/>
    </source>
</evidence>
<accession>A0A1Z3ND44</accession>
<evidence type="ECO:0000313" key="3">
    <source>
        <dbReference type="Proteomes" id="UP000197003"/>
    </source>
</evidence>
<organism evidence="2 3">
    <name type="scientific">Bdellovibrio bacteriovorus</name>
    <dbReference type="NCBI Taxonomy" id="959"/>
    <lineage>
        <taxon>Bacteria</taxon>
        <taxon>Pseudomonadati</taxon>
        <taxon>Bdellovibrionota</taxon>
        <taxon>Bdellovibrionia</taxon>
        <taxon>Bdellovibrionales</taxon>
        <taxon>Pseudobdellovibrionaceae</taxon>
        <taxon>Bdellovibrio</taxon>
    </lineage>
</organism>
<proteinExistence type="predicted"/>
<feature type="signal peptide" evidence="1">
    <location>
        <begin position="1"/>
        <end position="18"/>
    </location>
</feature>